<evidence type="ECO:0000256" key="7">
    <source>
        <dbReference type="ARBA" id="ARBA00022723"/>
    </source>
</evidence>
<evidence type="ECO:0000256" key="9">
    <source>
        <dbReference type="ARBA" id="ARBA00022956"/>
    </source>
</evidence>
<evidence type="ECO:0000256" key="13">
    <source>
        <dbReference type="ARBA" id="ARBA00023243"/>
    </source>
</evidence>
<keyword evidence="6 14" id="KW-0812">Transmembrane</keyword>
<evidence type="ECO:0000256" key="14">
    <source>
        <dbReference type="SAM" id="Phobius"/>
    </source>
</evidence>
<keyword evidence="3" id="KW-1003">Cell membrane</keyword>
<dbReference type="GO" id="GO:0030077">
    <property type="term" value="C:plasma membrane light-harvesting complex"/>
    <property type="evidence" value="ECO:0007669"/>
    <property type="project" value="InterPro"/>
</dbReference>
<dbReference type="NCBIfam" id="NF040861">
    <property type="entry name" value="pufA_517_ASD"/>
    <property type="match status" value="1"/>
</dbReference>
<comment type="function">
    <text evidence="1">Antenna complexes are light-harvesting systems, which transfer the excitation energy to the reaction centers.</text>
</comment>
<organism evidence="16 17">
    <name type="scientific">Plastoroseomonas arctica</name>
    <dbReference type="NCBI Taxonomy" id="1509237"/>
    <lineage>
        <taxon>Bacteria</taxon>
        <taxon>Pseudomonadati</taxon>
        <taxon>Pseudomonadota</taxon>
        <taxon>Alphaproteobacteria</taxon>
        <taxon>Acetobacterales</taxon>
        <taxon>Acetobacteraceae</taxon>
        <taxon>Plastoroseomonas</taxon>
    </lineage>
</organism>
<feature type="transmembrane region" description="Helical" evidence="14">
    <location>
        <begin position="12"/>
        <end position="32"/>
    </location>
</feature>
<keyword evidence="5" id="KW-0042">Antenna complex</keyword>
<evidence type="ECO:0000256" key="1">
    <source>
        <dbReference type="ARBA" id="ARBA00002455"/>
    </source>
</evidence>
<evidence type="ECO:0000313" key="16">
    <source>
        <dbReference type="EMBL" id="MBR0654024.1"/>
    </source>
</evidence>
<dbReference type="RefSeq" id="WP_211872724.1">
    <property type="nucleotide sequence ID" value="NZ_JAAEDH010000002.1"/>
</dbReference>
<keyword evidence="8" id="KW-0460">Magnesium</keyword>
<proteinExistence type="predicted"/>
<evidence type="ECO:0000256" key="11">
    <source>
        <dbReference type="ARBA" id="ARBA00022991"/>
    </source>
</evidence>
<comment type="caution">
    <text evidence="16">The sequence shown here is derived from an EMBL/GenBank/DDBJ whole genome shotgun (WGS) entry which is preliminary data.</text>
</comment>
<keyword evidence="4" id="KW-0148">Chlorophyll</keyword>
<evidence type="ECO:0000256" key="10">
    <source>
        <dbReference type="ARBA" id="ARBA00022989"/>
    </source>
</evidence>
<evidence type="ECO:0000256" key="5">
    <source>
        <dbReference type="ARBA" id="ARBA00022549"/>
    </source>
</evidence>
<dbReference type="GO" id="GO:0042314">
    <property type="term" value="F:bacteriochlorophyll binding"/>
    <property type="evidence" value="ECO:0007669"/>
    <property type="project" value="UniProtKB-KW"/>
</dbReference>
<keyword evidence="13" id="KW-0437">Light-harvesting polypeptide</keyword>
<dbReference type="Pfam" id="PF00556">
    <property type="entry name" value="LHC"/>
    <property type="match status" value="1"/>
</dbReference>
<dbReference type="Proteomes" id="UP001196068">
    <property type="component" value="Unassembled WGS sequence"/>
</dbReference>
<evidence type="ECO:0000313" key="17">
    <source>
        <dbReference type="Proteomes" id="UP001196068"/>
    </source>
</evidence>
<keyword evidence="9" id="KW-0076">Bacteriochlorophyll</keyword>
<comment type="subcellular location">
    <subcellularLocation>
        <location evidence="2">Cell inner membrane</location>
        <topology evidence="2">Single-pass type II membrane protein</topology>
    </subcellularLocation>
</comment>
<keyword evidence="10 14" id="KW-1133">Transmembrane helix</keyword>
<feature type="domain" description="Antenna complex alpha/beta subunit" evidence="15">
    <location>
        <begin position="1"/>
        <end position="35"/>
    </location>
</feature>
<reference evidence="16" key="1">
    <citation type="submission" date="2020-01" db="EMBL/GenBank/DDBJ databases">
        <authorList>
            <person name="Rat A."/>
        </authorList>
    </citation>
    <scope>NUCLEOTIDE SEQUENCE</scope>
    <source>
        <strain evidence="16">LMG 28251</strain>
    </source>
</reference>
<evidence type="ECO:0000256" key="12">
    <source>
        <dbReference type="ARBA" id="ARBA00023136"/>
    </source>
</evidence>
<evidence type="ECO:0000256" key="8">
    <source>
        <dbReference type="ARBA" id="ARBA00022842"/>
    </source>
</evidence>
<name>A0AAF1JYA8_9PROT</name>
<keyword evidence="17" id="KW-1185">Reference proteome</keyword>
<keyword evidence="7" id="KW-0479">Metal-binding</keyword>
<evidence type="ECO:0000259" key="15">
    <source>
        <dbReference type="Pfam" id="PF00556"/>
    </source>
</evidence>
<reference evidence="16" key="2">
    <citation type="journal article" date="2021" name="Syst. Appl. Microbiol.">
        <title>Roseomonas hellenica sp. nov., isolated from roots of wild-growing Alkanna tinctoria.</title>
        <authorList>
            <person name="Rat A."/>
            <person name="Naranjo H.D."/>
            <person name="Lebbe L."/>
            <person name="Cnockaert M."/>
            <person name="Krigas N."/>
            <person name="Grigoriadou K."/>
            <person name="Maloupa E."/>
            <person name="Willems A."/>
        </authorList>
    </citation>
    <scope>NUCLEOTIDE SEQUENCE</scope>
    <source>
        <strain evidence="16">LMG 28251</strain>
    </source>
</reference>
<dbReference type="Gene3D" id="4.10.220.20">
    <property type="entry name" value="Light-harvesting complex"/>
    <property type="match status" value="1"/>
</dbReference>
<dbReference type="AlphaFoldDB" id="A0AAF1JYA8"/>
<keyword evidence="11" id="KW-0157">Chromophore</keyword>
<dbReference type="GO" id="GO:0046872">
    <property type="term" value="F:metal ion binding"/>
    <property type="evidence" value="ECO:0007669"/>
    <property type="project" value="UniProtKB-KW"/>
</dbReference>
<dbReference type="InterPro" id="IPR000066">
    <property type="entry name" value="Antenna_a/b"/>
</dbReference>
<protein>
    <submittedName>
        <fullName evidence="16">Light-harvesting protein</fullName>
    </submittedName>
</protein>
<dbReference type="GO" id="GO:0019684">
    <property type="term" value="P:photosynthesis, light reaction"/>
    <property type="evidence" value="ECO:0007669"/>
    <property type="project" value="InterPro"/>
</dbReference>
<dbReference type="SUPFAM" id="SSF56918">
    <property type="entry name" value="Light-harvesting complex subunits"/>
    <property type="match status" value="1"/>
</dbReference>
<evidence type="ECO:0000256" key="3">
    <source>
        <dbReference type="ARBA" id="ARBA00022475"/>
    </source>
</evidence>
<dbReference type="GO" id="GO:0005886">
    <property type="term" value="C:plasma membrane"/>
    <property type="evidence" value="ECO:0007669"/>
    <property type="project" value="UniProtKB-SubCell"/>
</dbReference>
<dbReference type="PRINTS" id="PR00673">
    <property type="entry name" value="LIGHTHARVSTA"/>
</dbReference>
<evidence type="ECO:0000256" key="4">
    <source>
        <dbReference type="ARBA" id="ARBA00022494"/>
    </source>
</evidence>
<sequence>MHKIWMVFDPKRALVLAAIGVILVATVLHFVVMSSPRYCDHWGWCAGPAPTYTPGQPVNRPAVPAR</sequence>
<evidence type="ECO:0000256" key="2">
    <source>
        <dbReference type="ARBA" id="ARBA00004249"/>
    </source>
</evidence>
<evidence type="ECO:0000256" key="6">
    <source>
        <dbReference type="ARBA" id="ARBA00022692"/>
    </source>
</evidence>
<keyword evidence="12 14" id="KW-0472">Membrane</keyword>
<gene>
    <name evidence="16" type="ORF">GXW79_02915</name>
</gene>
<dbReference type="InterPro" id="IPR035889">
    <property type="entry name" value="Light-harvesting_complex"/>
</dbReference>
<dbReference type="InterPro" id="IPR018332">
    <property type="entry name" value="Antenna_alpha"/>
</dbReference>
<accession>A0AAF1JYA8</accession>
<dbReference type="EMBL" id="JAAEDH010000002">
    <property type="protein sequence ID" value="MBR0654024.1"/>
    <property type="molecule type" value="Genomic_DNA"/>
</dbReference>